<name>A0A511ZB84_9BACL</name>
<evidence type="ECO:0000256" key="2">
    <source>
        <dbReference type="ARBA" id="ARBA00011104"/>
    </source>
</evidence>
<keyword evidence="4" id="KW-0694">RNA-binding</keyword>
<dbReference type="InterPro" id="IPR000824">
    <property type="entry name" value="MtrB"/>
</dbReference>
<dbReference type="GO" id="GO:0006353">
    <property type="term" value="P:DNA-templated transcription termination"/>
    <property type="evidence" value="ECO:0007669"/>
    <property type="project" value="InterPro"/>
</dbReference>
<dbReference type="AlphaFoldDB" id="A0A511ZB84"/>
<dbReference type="Proteomes" id="UP000321901">
    <property type="component" value="Unassembled WGS sequence"/>
</dbReference>
<evidence type="ECO:0000256" key="4">
    <source>
        <dbReference type="ARBA" id="ARBA00022884"/>
    </source>
</evidence>
<keyword evidence="6" id="KW-0804">Transcription</keyword>
<dbReference type="GO" id="GO:0003723">
    <property type="term" value="F:RNA binding"/>
    <property type="evidence" value="ECO:0007669"/>
    <property type="project" value="UniProtKB-KW"/>
</dbReference>
<dbReference type="EMBL" id="BJYL01000044">
    <property type="protein sequence ID" value="GEN84710.1"/>
    <property type="molecule type" value="Genomic_DNA"/>
</dbReference>
<evidence type="ECO:0000313" key="10">
    <source>
        <dbReference type="EMBL" id="GEN84710.1"/>
    </source>
</evidence>
<evidence type="ECO:0000256" key="5">
    <source>
        <dbReference type="ARBA" id="ARBA00023015"/>
    </source>
</evidence>
<accession>A0A511ZB84</accession>
<reference evidence="10 11" key="1">
    <citation type="submission" date="2019-07" db="EMBL/GenBank/DDBJ databases">
        <title>Whole genome shotgun sequence of Sporosarcina luteola NBRC 105378.</title>
        <authorList>
            <person name="Hosoyama A."/>
            <person name="Uohara A."/>
            <person name="Ohji S."/>
            <person name="Ichikawa N."/>
        </authorList>
    </citation>
    <scope>NUCLEOTIDE SEQUENCE [LARGE SCALE GENOMIC DNA]</scope>
    <source>
        <strain evidence="10 11">NBRC 105378</strain>
    </source>
</reference>
<evidence type="ECO:0000313" key="11">
    <source>
        <dbReference type="Proteomes" id="UP000321901"/>
    </source>
</evidence>
<feature type="domain" description="Tryptophan RNA-binding attenuator protein" evidence="9">
    <location>
        <begin position="24"/>
        <end position="89"/>
    </location>
</feature>
<comment type="similarity">
    <text evidence="1">Belongs to the MtrB family.</text>
</comment>
<evidence type="ECO:0000256" key="1">
    <source>
        <dbReference type="ARBA" id="ARBA00010027"/>
    </source>
</evidence>
<dbReference type="InterPro" id="IPR016031">
    <property type="entry name" value="Trp_RNA-bd_attenuator-like_dom"/>
</dbReference>
<dbReference type="PRINTS" id="PR00687">
    <property type="entry name" value="TRPRNAAP"/>
</dbReference>
<dbReference type="Gene3D" id="2.60.40.50">
    <property type="entry name" value="TRAP-like"/>
    <property type="match status" value="1"/>
</dbReference>
<sequence length="93" mass="10594">MRFDSFLCYDEMYMNTGVENMPQPDFIIIKAQEDGVNVIGLTRGNDTKFHHTEKLDRGEVMIAQFTEHTSAMKIRGKAEIHSAHGIVYSDGKE</sequence>
<comment type="caution">
    <text evidence="10">The sequence shown here is derived from an EMBL/GenBank/DDBJ whole genome shotgun (WGS) entry which is preliminary data.</text>
</comment>
<keyword evidence="11" id="KW-1185">Reference proteome</keyword>
<comment type="subunit">
    <text evidence="2">Oligomer of 11 identical subunits arranged in doughnut-like structure.</text>
</comment>
<evidence type="ECO:0000259" key="9">
    <source>
        <dbReference type="Pfam" id="PF02081"/>
    </source>
</evidence>
<dbReference type="NCBIfam" id="NF009724">
    <property type="entry name" value="PRK13251.1"/>
    <property type="match status" value="1"/>
</dbReference>
<evidence type="ECO:0000256" key="8">
    <source>
        <dbReference type="ARBA" id="ARBA00033109"/>
    </source>
</evidence>
<keyword evidence="5" id="KW-0805">Transcription regulation</keyword>
<evidence type="ECO:0000256" key="7">
    <source>
        <dbReference type="ARBA" id="ARBA00029615"/>
    </source>
</evidence>
<dbReference type="InterPro" id="IPR023558">
    <property type="entry name" value="Trp_RNA-bd_attenuator_dom"/>
</dbReference>
<protein>
    <recommendedName>
        <fullName evidence="3">Transcription attenuation protein MtrB</fullName>
    </recommendedName>
    <alternativeName>
        <fullName evidence="8">Trp RNA-binding attenuation protein</fullName>
    </alternativeName>
    <alternativeName>
        <fullName evidence="7">Tryptophan RNA-binding attenuator protein</fullName>
    </alternativeName>
</protein>
<organism evidence="10 11">
    <name type="scientific">Sporosarcina luteola</name>
    <dbReference type="NCBI Taxonomy" id="582850"/>
    <lineage>
        <taxon>Bacteria</taxon>
        <taxon>Bacillati</taxon>
        <taxon>Bacillota</taxon>
        <taxon>Bacilli</taxon>
        <taxon>Bacillales</taxon>
        <taxon>Caryophanaceae</taxon>
        <taxon>Sporosarcina</taxon>
    </lineage>
</organism>
<dbReference type="GO" id="GO:0006355">
    <property type="term" value="P:regulation of DNA-templated transcription"/>
    <property type="evidence" value="ECO:0007669"/>
    <property type="project" value="InterPro"/>
</dbReference>
<gene>
    <name evidence="10" type="ORF">SLU01_30220</name>
</gene>
<evidence type="ECO:0000256" key="6">
    <source>
        <dbReference type="ARBA" id="ARBA00023163"/>
    </source>
</evidence>
<proteinExistence type="inferred from homology"/>
<evidence type="ECO:0000256" key="3">
    <source>
        <dbReference type="ARBA" id="ARBA00016308"/>
    </source>
</evidence>
<dbReference type="Pfam" id="PF02081">
    <property type="entry name" value="TrpBP"/>
    <property type="match status" value="1"/>
</dbReference>
<dbReference type="SUPFAM" id="SSF51219">
    <property type="entry name" value="TRAP-like"/>
    <property type="match status" value="1"/>
</dbReference>